<feature type="compositionally biased region" description="Polar residues" evidence="1">
    <location>
        <begin position="226"/>
        <end position="242"/>
    </location>
</feature>
<evidence type="ECO:0000256" key="2">
    <source>
        <dbReference type="SAM" id="Phobius"/>
    </source>
</evidence>
<feature type="compositionally biased region" description="Polar residues" evidence="1">
    <location>
        <begin position="171"/>
        <end position="198"/>
    </location>
</feature>
<evidence type="ECO:0000313" key="4">
    <source>
        <dbReference type="Proteomes" id="UP000284842"/>
    </source>
</evidence>
<reference evidence="3 4" key="1">
    <citation type="journal article" date="2018" name="Evol. Lett.">
        <title>Horizontal gene cluster transfer increased hallucinogenic mushroom diversity.</title>
        <authorList>
            <person name="Reynolds H.T."/>
            <person name="Vijayakumar V."/>
            <person name="Gluck-Thaler E."/>
            <person name="Korotkin H.B."/>
            <person name="Matheny P.B."/>
            <person name="Slot J.C."/>
        </authorList>
    </citation>
    <scope>NUCLEOTIDE SEQUENCE [LARGE SCALE GENOMIC DNA]</scope>
    <source>
        <strain evidence="3 4">2629</strain>
    </source>
</reference>
<feature type="compositionally biased region" description="Polar residues" evidence="1">
    <location>
        <begin position="71"/>
        <end position="83"/>
    </location>
</feature>
<feature type="region of interest" description="Disordered" evidence="1">
    <location>
        <begin position="214"/>
        <end position="242"/>
    </location>
</feature>
<dbReference type="EMBL" id="NHTK01005590">
    <property type="protein sequence ID" value="PPQ76282.1"/>
    <property type="molecule type" value="Genomic_DNA"/>
</dbReference>
<gene>
    <name evidence="3" type="ORF">CVT24_009814</name>
</gene>
<dbReference type="Proteomes" id="UP000284842">
    <property type="component" value="Unassembled WGS sequence"/>
</dbReference>
<comment type="caution">
    <text evidence="3">The sequence shown here is derived from an EMBL/GenBank/DDBJ whole genome shotgun (WGS) entry which is preliminary data.</text>
</comment>
<evidence type="ECO:0000256" key="1">
    <source>
        <dbReference type="SAM" id="MobiDB-lite"/>
    </source>
</evidence>
<feature type="region of interest" description="Disordered" evidence="1">
    <location>
        <begin position="171"/>
        <end position="200"/>
    </location>
</feature>
<feature type="region of interest" description="Disordered" evidence="1">
    <location>
        <begin position="1"/>
        <end position="83"/>
    </location>
</feature>
<proteinExistence type="predicted"/>
<dbReference type="AlphaFoldDB" id="A0A409WCM3"/>
<feature type="transmembrane region" description="Helical" evidence="2">
    <location>
        <begin position="92"/>
        <end position="110"/>
    </location>
</feature>
<protein>
    <submittedName>
        <fullName evidence="3">Uncharacterized protein</fullName>
    </submittedName>
</protein>
<keyword evidence="4" id="KW-1185">Reference proteome</keyword>
<evidence type="ECO:0000313" key="3">
    <source>
        <dbReference type="EMBL" id="PPQ76282.1"/>
    </source>
</evidence>
<name>A0A409WCM3_9AGAR</name>
<sequence length="242" mass="26697">MIIDPDTQASSDGERSPLKSTPPAPNYNANAYNQPPPPYIAGPAGYHSGASPPHSPQSHQHQHLRPVHSYNDGSDQNSTQYYNPNPQPFKRLVKAFTIAAIFIILWGVFVDSIEILVNVKGNESKRAHDDDITAPERYVVPGRRFRKLYAYLPELINDSWLPSHDSVPHSRLTSPASRVATPTTPLLNPSSAPQLTYPNPNPYSRALPMQYPPPLSSFVTKEPSPASETNGAWSGYMTRSTS</sequence>
<accession>A0A409WCM3</accession>
<keyword evidence="2" id="KW-0812">Transmembrane</keyword>
<dbReference type="InParanoid" id="A0A409WCM3"/>
<organism evidence="3 4">
    <name type="scientific">Panaeolus cyanescens</name>
    <dbReference type="NCBI Taxonomy" id="181874"/>
    <lineage>
        <taxon>Eukaryota</taxon>
        <taxon>Fungi</taxon>
        <taxon>Dikarya</taxon>
        <taxon>Basidiomycota</taxon>
        <taxon>Agaricomycotina</taxon>
        <taxon>Agaricomycetes</taxon>
        <taxon>Agaricomycetidae</taxon>
        <taxon>Agaricales</taxon>
        <taxon>Agaricineae</taxon>
        <taxon>Galeropsidaceae</taxon>
        <taxon>Panaeolus</taxon>
    </lineage>
</organism>
<keyword evidence="2" id="KW-0472">Membrane</keyword>
<keyword evidence="2" id="KW-1133">Transmembrane helix</keyword>